<dbReference type="InterPro" id="IPR029056">
    <property type="entry name" value="Ribokinase-like"/>
</dbReference>
<protein>
    <submittedName>
        <fullName evidence="4">Carbohydrate kinase family protein</fullName>
    </submittedName>
</protein>
<dbReference type="GO" id="GO:0016301">
    <property type="term" value="F:kinase activity"/>
    <property type="evidence" value="ECO:0007669"/>
    <property type="project" value="UniProtKB-KW"/>
</dbReference>
<dbReference type="Proteomes" id="UP001058271">
    <property type="component" value="Chromosome"/>
</dbReference>
<keyword evidence="2 4" id="KW-0418">Kinase</keyword>
<feature type="domain" description="Carbohydrate kinase PfkB" evidence="3">
    <location>
        <begin position="190"/>
        <end position="299"/>
    </location>
</feature>
<dbReference type="RefSeq" id="WP_260723886.1">
    <property type="nucleotide sequence ID" value="NZ_BAAABS010000018.1"/>
</dbReference>
<evidence type="ECO:0000259" key="3">
    <source>
        <dbReference type="Pfam" id="PF00294"/>
    </source>
</evidence>
<sequence length="326" mass="34157">MRPRLGVVGGLALDNVIMATGERYVGRPSGNSLWASLGGSLFGSRFGIVARAGTDFPTGVLDRVAASGVDVSGVASTGEPHAIRIAYLHTSDGRRLQPVPERVLAGLPEAERAAFTDSTISAGGRRGADPSFDDIPLSWRTSVAGWHIPLVSLAAHRELARGLSGLRGPVVIADCPNRHEITDLETDMAPTLPLLDVFLPSTSDLEIFDPRADPVRTARRLSSLGDTEIVLKRGADGVQVFRSGSKGVVVPSLAVDVVDPTGAGDAFCGAFLAAYVETRDAVHAAMYGAVAASFAVESVDPLDLCRISVHERDARLSRVVSSLASA</sequence>
<evidence type="ECO:0000256" key="2">
    <source>
        <dbReference type="ARBA" id="ARBA00022777"/>
    </source>
</evidence>
<reference evidence="4" key="1">
    <citation type="submission" date="2021-04" db="EMBL/GenBank/DDBJ databases">
        <title>Biosynthetic gene clusters of Dactylosporangioum roseum.</title>
        <authorList>
            <person name="Hartkoorn R.C."/>
            <person name="Beaudoing E."/>
            <person name="Hot D."/>
            <person name="Moureu S."/>
        </authorList>
    </citation>
    <scope>NUCLEOTIDE SEQUENCE</scope>
    <source>
        <strain evidence="4">NRRL B-16295</strain>
    </source>
</reference>
<organism evidence="4 5">
    <name type="scientific">Dactylosporangium roseum</name>
    <dbReference type="NCBI Taxonomy" id="47989"/>
    <lineage>
        <taxon>Bacteria</taxon>
        <taxon>Bacillati</taxon>
        <taxon>Actinomycetota</taxon>
        <taxon>Actinomycetes</taxon>
        <taxon>Micromonosporales</taxon>
        <taxon>Micromonosporaceae</taxon>
        <taxon>Dactylosporangium</taxon>
    </lineage>
</organism>
<dbReference type="Pfam" id="PF00294">
    <property type="entry name" value="PfkB"/>
    <property type="match status" value="1"/>
</dbReference>
<dbReference type="InterPro" id="IPR011611">
    <property type="entry name" value="PfkB_dom"/>
</dbReference>
<name>A0ABY5Z1A5_9ACTN</name>
<keyword evidence="1" id="KW-0808">Transferase</keyword>
<dbReference type="InterPro" id="IPR002173">
    <property type="entry name" value="Carboh/pur_kinase_PfkB_CS"/>
</dbReference>
<dbReference type="PANTHER" id="PTHR47098">
    <property type="entry name" value="PROTEIN MAK32"/>
    <property type="match status" value="1"/>
</dbReference>
<accession>A0ABY5Z1A5</accession>
<gene>
    <name evidence="4" type="ORF">Drose_25485</name>
</gene>
<evidence type="ECO:0000256" key="1">
    <source>
        <dbReference type="ARBA" id="ARBA00022679"/>
    </source>
</evidence>
<evidence type="ECO:0000313" key="5">
    <source>
        <dbReference type="Proteomes" id="UP001058271"/>
    </source>
</evidence>
<proteinExistence type="predicted"/>
<dbReference type="SUPFAM" id="SSF53613">
    <property type="entry name" value="Ribokinase-like"/>
    <property type="match status" value="1"/>
</dbReference>
<keyword evidence="5" id="KW-1185">Reference proteome</keyword>
<dbReference type="EMBL" id="CP073721">
    <property type="protein sequence ID" value="UWZ34563.1"/>
    <property type="molecule type" value="Genomic_DNA"/>
</dbReference>
<dbReference type="Gene3D" id="3.40.1190.20">
    <property type="match status" value="1"/>
</dbReference>
<evidence type="ECO:0000313" key="4">
    <source>
        <dbReference type="EMBL" id="UWZ34563.1"/>
    </source>
</evidence>
<dbReference type="PANTHER" id="PTHR47098:SF2">
    <property type="entry name" value="PROTEIN MAK32"/>
    <property type="match status" value="1"/>
</dbReference>
<dbReference type="PROSITE" id="PS00584">
    <property type="entry name" value="PFKB_KINASES_2"/>
    <property type="match status" value="1"/>
</dbReference>